<dbReference type="Proteomes" id="UP000598820">
    <property type="component" value="Unassembled WGS sequence"/>
</dbReference>
<comment type="caution">
    <text evidence="2">The sequence shown here is derived from an EMBL/GenBank/DDBJ whole genome shotgun (WGS) entry which is preliminary data.</text>
</comment>
<organism evidence="2 3">
    <name type="scientific">Spirosoma profusum</name>
    <dbReference type="NCBI Taxonomy" id="2771354"/>
    <lineage>
        <taxon>Bacteria</taxon>
        <taxon>Pseudomonadati</taxon>
        <taxon>Bacteroidota</taxon>
        <taxon>Cytophagia</taxon>
        <taxon>Cytophagales</taxon>
        <taxon>Cytophagaceae</taxon>
        <taxon>Spirosoma</taxon>
    </lineage>
</organism>
<keyword evidence="3" id="KW-1185">Reference proteome</keyword>
<dbReference type="EMBL" id="JACWZY010000013">
    <property type="protein sequence ID" value="MBD2702190.1"/>
    <property type="molecule type" value="Genomic_DNA"/>
</dbReference>
<dbReference type="AlphaFoldDB" id="A0A926XXX3"/>
<evidence type="ECO:0008006" key="4">
    <source>
        <dbReference type="Google" id="ProtNLM"/>
    </source>
</evidence>
<evidence type="ECO:0000256" key="1">
    <source>
        <dbReference type="SAM" id="SignalP"/>
    </source>
</evidence>
<feature type="chain" id="PRO_5037885848" description="Adhesin domain-containing protein" evidence="1">
    <location>
        <begin position="20"/>
        <end position="233"/>
    </location>
</feature>
<proteinExistence type="predicted"/>
<sequence length="233" mass="25720">MKKLLFLLLTATLALPSLAQRIIQKTMPVGKDQIVNLNLRFADSIQVRYWDKPDLSVRISVTINGGKLDDALVVTTGSTDGEVSLKTDYDKELIKKGKPEDCPDQKYSSWSNNRDGTHTVVCSDINYVVFLPRQAQLKLETINGNIDIQGASAPVMAKSISGFVDMSWPKSKGANVEMKTITGEVYSNLDIAFKGKKERHSHVGYLLEGTVNGGGTTVRLESISNDVFLREQK</sequence>
<evidence type="ECO:0000313" key="3">
    <source>
        <dbReference type="Proteomes" id="UP000598820"/>
    </source>
</evidence>
<keyword evidence="1" id="KW-0732">Signal</keyword>
<feature type="signal peptide" evidence="1">
    <location>
        <begin position="1"/>
        <end position="19"/>
    </location>
</feature>
<gene>
    <name evidence="2" type="ORF">IC229_16175</name>
</gene>
<accession>A0A926XXX3</accession>
<dbReference type="RefSeq" id="WP_190888041.1">
    <property type="nucleotide sequence ID" value="NZ_JACWZY010000013.1"/>
</dbReference>
<evidence type="ECO:0000313" key="2">
    <source>
        <dbReference type="EMBL" id="MBD2702190.1"/>
    </source>
</evidence>
<name>A0A926XXX3_9BACT</name>
<reference evidence="2" key="1">
    <citation type="submission" date="2020-09" db="EMBL/GenBank/DDBJ databases">
        <authorList>
            <person name="Kim M.K."/>
        </authorList>
    </citation>
    <scope>NUCLEOTIDE SEQUENCE</scope>
    <source>
        <strain evidence="2">BT702</strain>
    </source>
</reference>
<protein>
    <recommendedName>
        <fullName evidence="4">Adhesin domain-containing protein</fullName>
    </recommendedName>
</protein>